<proteinExistence type="predicted"/>
<dbReference type="EMBL" id="BMZB01000006">
    <property type="protein sequence ID" value="GGZ43014.1"/>
    <property type="molecule type" value="Genomic_DNA"/>
</dbReference>
<evidence type="ECO:0000313" key="1">
    <source>
        <dbReference type="EMBL" id="GGZ43014.1"/>
    </source>
</evidence>
<protein>
    <submittedName>
        <fullName evidence="1">Uncharacterized protein</fullName>
    </submittedName>
</protein>
<dbReference type="Proteomes" id="UP000662572">
    <property type="component" value="Unassembled WGS sequence"/>
</dbReference>
<comment type="caution">
    <text evidence="1">The sequence shown here is derived from an EMBL/GenBank/DDBJ whole genome shotgun (WGS) entry which is preliminary data.</text>
</comment>
<reference evidence="1" key="2">
    <citation type="submission" date="2020-09" db="EMBL/GenBank/DDBJ databases">
        <authorList>
            <person name="Sun Q."/>
            <person name="Kim S."/>
        </authorList>
    </citation>
    <scope>NUCLEOTIDE SEQUENCE</scope>
    <source>
        <strain evidence="1">KCTC 32296</strain>
    </source>
</reference>
<accession>A0A918UYF5</accession>
<keyword evidence="2" id="KW-1185">Reference proteome</keyword>
<name>A0A918UYF5_9CAUL</name>
<gene>
    <name evidence="1" type="ORF">GCM10011273_32180</name>
</gene>
<sequence>MQPGGYYKYYIDPKYHNFITEYCMNKFSMRHDKVTKSVAYETTERIILNDPFYQFMDFIENFLRSVGTEIGGGAIRYFFSELHPQWRILYEGEESTFYFSINDAEIKNLQNTYAILLENKIDGSLKHLVNATEQYNSQKWNDSIRESVHAVESVCKRITDNPKATLQDALKALESKEIYIHPALKTGLEKIYAYTSDEKGIRHALLDENHKCDQADAQFMLGACASFISYLCQKAEIA</sequence>
<dbReference type="AlphaFoldDB" id="A0A918UYF5"/>
<reference evidence="1" key="1">
    <citation type="journal article" date="2014" name="Int. J. Syst. Evol. Microbiol.">
        <title>Complete genome sequence of Corynebacterium casei LMG S-19264T (=DSM 44701T), isolated from a smear-ripened cheese.</title>
        <authorList>
            <consortium name="US DOE Joint Genome Institute (JGI-PGF)"/>
            <person name="Walter F."/>
            <person name="Albersmeier A."/>
            <person name="Kalinowski J."/>
            <person name="Ruckert C."/>
        </authorList>
    </citation>
    <scope>NUCLEOTIDE SEQUENCE</scope>
    <source>
        <strain evidence="1">KCTC 32296</strain>
    </source>
</reference>
<evidence type="ECO:0000313" key="2">
    <source>
        <dbReference type="Proteomes" id="UP000662572"/>
    </source>
</evidence>
<organism evidence="1 2">
    <name type="scientific">Asticcacaulis endophyticus</name>
    <dbReference type="NCBI Taxonomy" id="1395890"/>
    <lineage>
        <taxon>Bacteria</taxon>
        <taxon>Pseudomonadati</taxon>
        <taxon>Pseudomonadota</taxon>
        <taxon>Alphaproteobacteria</taxon>
        <taxon>Caulobacterales</taxon>
        <taxon>Caulobacteraceae</taxon>
        <taxon>Asticcacaulis</taxon>
    </lineage>
</organism>